<proteinExistence type="predicted"/>
<reference evidence="2" key="1">
    <citation type="submission" date="2015-07" db="EMBL/GenBank/DDBJ databases">
        <title>Draft Genome Sequences of Anaerolinea thermolimosa IMO-1, Bellilinea caldifistulae GOMI-1, Leptolinea tardivitalis YMTK-2, Levilinea saccharolytica KIBI-1,Longilinea arvoryzae KOME-1, Previously Described as Members of the Anaerolineaceae (Chloroflexi).</title>
        <authorList>
            <person name="Sekiguchi Y."/>
            <person name="Ohashi A."/>
            <person name="Matsuura N."/>
            <person name="Tourlousse M.D."/>
        </authorList>
    </citation>
    <scope>NUCLEOTIDE SEQUENCE [LARGE SCALE GENOMIC DNA]</scope>
    <source>
        <strain evidence="2">KOME-1</strain>
    </source>
</reference>
<dbReference type="RefSeq" id="WP_075075427.1">
    <property type="nucleotide sequence ID" value="NZ_DF967973.1"/>
</dbReference>
<sequence>MIAIPAASRYSGFMKRFLARLSWPVLFLLAAAAVVYFLFPYGIFPKSASPNCGPESWHWLDFHPQSEAEFIAYLREHELQYLNGSQLPRLEAGMNLNNTPMGQPIDYDRLAADLRVQRRLGYVIYSLTYTHPACDPTQHYTLRITSYGFASLYGCCGV</sequence>
<evidence type="ECO:0000313" key="3">
    <source>
        <dbReference type="Proteomes" id="UP000055060"/>
    </source>
</evidence>
<feature type="transmembrane region" description="Helical" evidence="1">
    <location>
        <begin position="21"/>
        <end position="44"/>
    </location>
</feature>
<keyword evidence="1" id="KW-0472">Membrane</keyword>
<keyword evidence="1" id="KW-1133">Transmembrane helix</keyword>
<evidence type="ECO:0000313" key="2">
    <source>
        <dbReference type="EMBL" id="GAP16040.1"/>
    </source>
</evidence>
<evidence type="ECO:0000256" key="1">
    <source>
        <dbReference type="SAM" id="Phobius"/>
    </source>
</evidence>
<dbReference type="Proteomes" id="UP000055060">
    <property type="component" value="Unassembled WGS sequence"/>
</dbReference>
<gene>
    <name evidence="2" type="ORF">LARV_03836</name>
</gene>
<name>A0A0K8MXV4_9CHLR</name>
<dbReference type="AlphaFoldDB" id="A0A0K8MXV4"/>
<keyword evidence="3" id="KW-1185">Reference proteome</keyword>
<dbReference type="EMBL" id="DF967973">
    <property type="protein sequence ID" value="GAP16040.1"/>
    <property type="molecule type" value="Genomic_DNA"/>
</dbReference>
<protein>
    <submittedName>
        <fullName evidence="2">Uncharacterized protein</fullName>
    </submittedName>
</protein>
<organism evidence="2">
    <name type="scientific">Longilinea arvoryzae</name>
    <dbReference type="NCBI Taxonomy" id="360412"/>
    <lineage>
        <taxon>Bacteria</taxon>
        <taxon>Bacillati</taxon>
        <taxon>Chloroflexota</taxon>
        <taxon>Anaerolineae</taxon>
        <taxon>Anaerolineales</taxon>
        <taxon>Anaerolineaceae</taxon>
        <taxon>Longilinea</taxon>
    </lineage>
</organism>
<accession>A0A0K8MXV4</accession>
<keyword evidence="1" id="KW-0812">Transmembrane</keyword>
<dbReference type="STRING" id="360412.LARV_03836"/>